<proteinExistence type="predicted"/>
<name>A0ABM8YY67_9PROT</name>
<evidence type="ECO:0000313" key="1">
    <source>
        <dbReference type="EMBL" id="CAG9932489.1"/>
    </source>
</evidence>
<dbReference type="EMBL" id="OU912926">
    <property type="protein sequence ID" value="CAG9932489.1"/>
    <property type="molecule type" value="Genomic_DNA"/>
</dbReference>
<organism evidence="1 2">
    <name type="scientific">Candidatus Nitrotoga arctica</name>
    <dbReference type="NCBI Taxonomy" id="453162"/>
    <lineage>
        <taxon>Bacteria</taxon>
        <taxon>Pseudomonadati</taxon>
        <taxon>Pseudomonadota</taxon>
        <taxon>Betaproteobacteria</taxon>
        <taxon>Nitrosomonadales</taxon>
        <taxon>Gallionellaceae</taxon>
        <taxon>Candidatus Nitrotoga</taxon>
    </lineage>
</organism>
<protein>
    <submittedName>
        <fullName evidence="1">Uncharacterized protein</fullName>
    </submittedName>
</protein>
<accession>A0ABM8YY67</accession>
<keyword evidence="2" id="KW-1185">Reference proteome</keyword>
<sequence>MLLLRADNLTEKLAKIVRIKGLTHEHF</sequence>
<gene>
    <name evidence="1" type="ORF">NTG6680_1236</name>
</gene>
<dbReference type="Proteomes" id="UP000839052">
    <property type="component" value="Chromosome"/>
</dbReference>
<reference evidence="1 2" key="1">
    <citation type="submission" date="2021-10" db="EMBL/GenBank/DDBJ databases">
        <authorList>
            <person name="Koch H."/>
        </authorList>
    </citation>
    <scope>NUCLEOTIDE SEQUENCE [LARGE SCALE GENOMIC DNA]</scope>
    <source>
        <strain evidence="1">6680</strain>
    </source>
</reference>
<evidence type="ECO:0000313" key="2">
    <source>
        <dbReference type="Proteomes" id="UP000839052"/>
    </source>
</evidence>